<dbReference type="RefSeq" id="WP_330484664.1">
    <property type="nucleotide sequence ID" value="NZ_JAZBJZ010000069.1"/>
</dbReference>
<dbReference type="Proteomes" id="UP001333818">
    <property type="component" value="Unassembled WGS sequence"/>
</dbReference>
<proteinExistence type="predicted"/>
<evidence type="ECO:0000313" key="1">
    <source>
        <dbReference type="EMBL" id="MEE3718231.1"/>
    </source>
</evidence>
<organism evidence="1 2">
    <name type="scientific">Tumidithrix elongata BACA0141</name>
    <dbReference type="NCBI Taxonomy" id="2716417"/>
    <lineage>
        <taxon>Bacteria</taxon>
        <taxon>Bacillati</taxon>
        <taxon>Cyanobacteriota</taxon>
        <taxon>Cyanophyceae</taxon>
        <taxon>Pseudanabaenales</taxon>
        <taxon>Pseudanabaenaceae</taxon>
        <taxon>Tumidithrix</taxon>
        <taxon>Tumidithrix elongata</taxon>
    </lineage>
</organism>
<evidence type="ECO:0000313" key="2">
    <source>
        <dbReference type="Proteomes" id="UP001333818"/>
    </source>
</evidence>
<protein>
    <submittedName>
        <fullName evidence="1">Uncharacterized protein</fullName>
    </submittedName>
</protein>
<accession>A0AAW9Q5L0</accession>
<comment type="caution">
    <text evidence="1">The sequence shown here is derived from an EMBL/GenBank/DDBJ whole genome shotgun (WGS) entry which is preliminary data.</text>
</comment>
<sequence length="58" mass="6165">MSCQGVPNTATSAFHCSFSTDGKLFAIAMIYQKQIQLGTSGLGANATLYIPLVSKLRI</sequence>
<gene>
    <name evidence="1" type="ORF">V2H45_15945</name>
</gene>
<dbReference type="EMBL" id="JAZBJZ010000069">
    <property type="protein sequence ID" value="MEE3718231.1"/>
    <property type="molecule type" value="Genomic_DNA"/>
</dbReference>
<dbReference type="AlphaFoldDB" id="A0AAW9Q5L0"/>
<reference evidence="1" key="1">
    <citation type="submission" date="2024-01" db="EMBL/GenBank/DDBJ databases">
        <title>Bank of Algae and Cyanobacteria of the Azores (BACA) strain genomes.</title>
        <authorList>
            <person name="Luz R."/>
            <person name="Cordeiro R."/>
            <person name="Fonseca A."/>
            <person name="Goncalves V."/>
        </authorList>
    </citation>
    <scope>NUCLEOTIDE SEQUENCE</scope>
    <source>
        <strain evidence="1">BACA0141</strain>
    </source>
</reference>
<keyword evidence="2" id="KW-1185">Reference proteome</keyword>
<name>A0AAW9Q5L0_9CYAN</name>